<dbReference type="PANTHER" id="PTHR35010:SF2">
    <property type="entry name" value="BLL4672 PROTEIN"/>
    <property type="match status" value="1"/>
</dbReference>
<proteinExistence type="predicted"/>
<organism evidence="2 3">
    <name type="scientific">Nocardia kruczakiae</name>
    <dbReference type="NCBI Taxonomy" id="261477"/>
    <lineage>
        <taxon>Bacteria</taxon>
        <taxon>Bacillati</taxon>
        <taxon>Actinomycetota</taxon>
        <taxon>Actinomycetes</taxon>
        <taxon>Mycobacteriales</taxon>
        <taxon>Nocardiaceae</taxon>
        <taxon>Nocardia</taxon>
    </lineage>
</organism>
<protein>
    <submittedName>
        <fullName evidence="2">Transcriptional regulator with XRE-family HTH domain</fullName>
    </submittedName>
</protein>
<feature type="domain" description="HTH cro/C1-type" evidence="1">
    <location>
        <begin position="20"/>
        <end position="92"/>
    </location>
</feature>
<reference evidence="2 3" key="1">
    <citation type="submission" date="2023-07" db="EMBL/GenBank/DDBJ databases">
        <title>Sorghum-associated microbial communities from plants grown in Nebraska, USA.</title>
        <authorList>
            <person name="Schachtman D."/>
        </authorList>
    </citation>
    <scope>NUCLEOTIDE SEQUENCE [LARGE SCALE GENOMIC DNA]</scope>
    <source>
        <strain evidence="2 3">4272</strain>
    </source>
</reference>
<dbReference type="EMBL" id="JAVDWW010000003">
    <property type="protein sequence ID" value="MDR7168328.1"/>
    <property type="molecule type" value="Genomic_DNA"/>
</dbReference>
<evidence type="ECO:0000259" key="1">
    <source>
        <dbReference type="SMART" id="SM00530"/>
    </source>
</evidence>
<dbReference type="Proteomes" id="UP001251217">
    <property type="component" value="Unassembled WGS sequence"/>
</dbReference>
<dbReference type="InterPro" id="IPR001387">
    <property type="entry name" value="Cro/C1-type_HTH"/>
</dbReference>
<keyword evidence="3" id="KW-1185">Reference proteome</keyword>
<accession>A0ABU1XCP9</accession>
<comment type="caution">
    <text evidence="2">The sequence shown here is derived from an EMBL/GenBank/DDBJ whole genome shotgun (WGS) entry which is preliminary data.</text>
</comment>
<gene>
    <name evidence="2" type="ORF">J2W56_002059</name>
</gene>
<evidence type="ECO:0000313" key="2">
    <source>
        <dbReference type="EMBL" id="MDR7168328.1"/>
    </source>
</evidence>
<dbReference type="RefSeq" id="WP_310400134.1">
    <property type="nucleotide sequence ID" value="NZ_JAVDWW010000003.1"/>
</dbReference>
<dbReference type="Pfam" id="PF13560">
    <property type="entry name" value="HTH_31"/>
    <property type="match status" value="1"/>
</dbReference>
<dbReference type="PANTHER" id="PTHR35010">
    <property type="entry name" value="BLL4672 PROTEIN-RELATED"/>
    <property type="match status" value="1"/>
</dbReference>
<dbReference type="InterPro" id="IPR010982">
    <property type="entry name" value="Lambda_DNA-bd_dom_sf"/>
</dbReference>
<dbReference type="Pfam" id="PF17765">
    <property type="entry name" value="MLTR_LBD"/>
    <property type="match status" value="1"/>
</dbReference>
<sequence>MVVSGDRAVSATRRRELGEFLKSRRARIRPSEVGLPVGPRRRTPGLRREEVAQLAGVGVTWYTWLEQGRRINVSVQVLDAVARTLSLDSTERAHLYRLADVPGVPAAPAEGPMPEDVQVILDQLGPLPSALVSARFDVLAHNDAYAALCPTLVVGERNVIRAAFLTPQCCNPYPGQPEQLARMVGFLRAAYVGYLGDADWIRFVEELSSASSHFAQLWKRGDVARPVGRMRTIRNLAVGDLEMSMTSLSLPTVPGAWFQVWVPVGAAERERLDRLLAMAPEQRVRAYRDHAERAHPSDAPYVVDRSGGVGFPGCHAEGDHADLADGAVDDEGAVA</sequence>
<dbReference type="SMART" id="SM00530">
    <property type="entry name" value="HTH_XRE"/>
    <property type="match status" value="1"/>
</dbReference>
<evidence type="ECO:0000313" key="3">
    <source>
        <dbReference type="Proteomes" id="UP001251217"/>
    </source>
</evidence>
<name>A0ABU1XCP9_9NOCA</name>
<dbReference type="SUPFAM" id="SSF47413">
    <property type="entry name" value="lambda repressor-like DNA-binding domains"/>
    <property type="match status" value="1"/>
</dbReference>
<dbReference type="Gene3D" id="1.10.260.40">
    <property type="entry name" value="lambda repressor-like DNA-binding domains"/>
    <property type="match status" value="1"/>
</dbReference>
<dbReference type="InterPro" id="IPR041413">
    <property type="entry name" value="MLTR_LBD"/>
</dbReference>
<dbReference type="Gene3D" id="3.30.450.180">
    <property type="match status" value="1"/>
</dbReference>
<dbReference type="CDD" id="cd00093">
    <property type="entry name" value="HTH_XRE"/>
    <property type="match status" value="1"/>
</dbReference>